<sequence length="251" mass="29331">MEVEYHEKWQSMCEEAAKKRRAEIKELDDKMKSRVKDLLEEHDESLRKAKNHYYKIQDKHGHMKDYLLEIEKQKKLNADVAAVKEDIKRLREEVQKEEQKKTEIQNQLKEMKRARGQAAIEQERDDKLKKQRKAMLEIQQKNGLKELLLEKKIEAQTVILQKTQAELYAVLAAQGDSSAAAKLEELMESLQAEMRAADNELDQECKKYDYVLTMVKEKLKALGVPLFDFPFKTSAHILRELPPLKNSAASH</sequence>
<accession>A0ACD3Q820</accession>
<comment type="caution">
    <text evidence="1">The sequence shown here is derived from an EMBL/GenBank/DDBJ whole genome shotgun (WGS) entry which is preliminary data.</text>
</comment>
<keyword evidence="2" id="KW-1185">Reference proteome</keyword>
<proteinExistence type="predicted"/>
<name>A0ACD3Q820_LARCR</name>
<organism evidence="1 2">
    <name type="scientific">Larimichthys crocea</name>
    <name type="common">Large yellow croaker</name>
    <name type="synonym">Pseudosciaena crocea</name>
    <dbReference type="NCBI Taxonomy" id="215358"/>
    <lineage>
        <taxon>Eukaryota</taxon>
        <taxon>Metazoa</taxon>
        <taxon>Chordata</taxon>
        <taxon>Craniata</taxon>
        <taxon>Vertebrata</taxon>
        <taxon>Euteleostomi</taxon>
        <taxon>Actinopterygii</taxon>
        <taxon>Neopterygii</taxon>
        <taxon>Teleostei</taxon>
        <taxon>Neoteleostei</taxon>
        <taxon>Acanthomorphata</taxon>
        <taxon>Eupercaria</taxon>
        <taxon>Sciaenidae</taxon>
        <taxon>Larimichthys</taxon>
    </lineage>
</organism>
<dbReference type="Proteomes" id="UP000793456">
    <property type="component" value="Chromosome XXII"/>
</dbReference>
<reference evidence="1" key="1">
    <citation type="submission" date="2018-11" db="EMBL/GenBank/DDBJ databases">
        <title>The sequence and de novo assembly of Larimichthys crocea genome using PacBio and Hi-C technologies.</title>
        <authorList>
            <person name="Xu P."/>
            <person name="Chen B."/>
            <person name="Zhou Z."/>
            <person name="Ke Q."/>
            <person name="Wu Y."/>
            <person name="Bai H."/>
            <person name="Pu F."/>
        </authorList>
    </citation>
    <scope>NUCLEOTIDE SEQUENCE</scope>
    <source>
        <tissue evidence="1">Muscle</tissue>
    </source>
</reference>
<evidence type="ECO:0000313" key="1">
    <source>
        <dbReference type="EMBL" id="TMS03282.1"/>
    </source>
</evidence>
<gene>
    <name evidence="1" type="ORF">E3U43_000171</name>
</gene>
<dbReference type="EMBL" id="CM011695">
    <property type="protein sequence ID" value="TMS03282.1"/>
    <property type="molecule type" value="Genomic_DNA"/>
</dbReference>
<protein>
    <submittedName>
        <fullName evidence="1">Uncharacterized protein</fullName>
    </submittedName>
</protein>
<evidence type="ECO:0000313" key="2">
    <source>
        <dbReference type="Proteomes" id="UP000793456"/>
    </source>
</evidence>